<dbReference type="Proteomes" id="UP000031449">
    <property type="component" value="Chromosome"/>
</dbReference>
<dbReference type="HOGENOM" id="CLU_3008224_0_0_9"/>
<reference evidence="1 2" key="1">
    <citation type="submission" date="2014-08" db="EMBL/GenBank/DDBJ databases">
        <title>Complete genome of a marine bacteria Jeotgalibacillus malaysiensis.</title>
        <authorList>
            <person name="Yaakop A.S."/>
            <person name="Chan K.-G."/>
            <person name="Goh K.M."/>
        </authorList>
    </citation>
    <scope>NUCLEOTIDE SEQUENCE [LARGE SCALE GENOMIC DNA]</scope>
    <source>
        <strain evidence="1 2">D5</strain>
    </source>
</reference>
<protein>
    <submittedName>
        <fullName evidence="1">Uncharacterized protein</fullName>
    </submittedName>
</protein>
<evidence type="ECO:0000313" key="1">
    <source>
        <dbReference type="EMBL" id="AJD89615.1"/>
    </source>
</evidence>
<sequence>MPRIYIISGPAGVGKSTTARRLAESFSQSAYIEGDVINHMIVGGIYRHGKVKHRLH</sequence>
<gene>
    <name evidence="1" type="ORF">JMA_02980</name>
</gene>
<name>A0A0B5AGX0_9BACL</name>
<proteinExistence type="predicted"/>
<dbReference type="STRING" id="1508404.JMA_02980"/>
<dbReference type="Gene3D" id="3.40.50.300">
    <property type="entry name" value="P-loop containing nucleotide triphosphate hydrolases"/>
    <property type="match status" value="1"/>
</dbReference>
<dbReference type="AlphaFoldDB" id="A0A0B5AGX0"/>
<dbReference type="EMBL" id="CP009416">
    <property type="protein sequence ID" value="AJD89615.1"/>
    <property type="molecule type" value="Genomic_DNA"/>
</dbReference>
<dbReference type="InterPro" id="IPR027417">
    <property type="entry name" value="P-loop_NTPase"/>
</dbReference>
<organism evidence="1 2">
    <name type="scientific">Jeotgalibacillus malaysiensis</name>
    <dbReference type="NCBI Taxonomy" id="1508404"/>
    <lineage>
        <taxon>Bacteria</taxon>
        <taxon>Bacillati</taxon>
        <taxon>Bacillota</taxon>
        <taxon>Bacilli</taxon>
        <taxon>Bacillales</taxon>
        <taxon>Caryophanaceae</taxon>
        <taxon>Jeotgalibacillus</taxon>
    </lineage>
</organism>
<dbReference type="KEGG" id="jeo:JMA_02980"/>
<evidence type="ECO:0000313" key="2">
    <source>
        <dbReference type="Proteomes" id="UP000031449"/>
    </source>
</evidence>
<dbReference type="BioCyc" id="JESP1508404:G14D9-9515-MONOMER"/>
<keyword evidence="2" id="KW-1185">Reference proteome</keyword>
<accession>A0A0B5AGX0</accession>
<dbReference type="SUPFAM" id="SSF52540">
    <property type="entry name" value="P-loop containing nucleoside triphosphate hydrolases"/>
    <property type="match status" value="1"/>
</dbReference>